<sequence>MLIDLFGTLSDTLGAPTVDGDYPVRIELSEDTWSSPNMTQYRVYAVRICPLSPPWDREQAASQRAALVLKSPSLGAFMVWIRALTEGDAHLHPFGLSASRRNALLALGRLCEDIGQRNHTRDSSLTPLCRPGDATRLEEIVAALAVWASDYYPLTLMPEVIENVDIDNDVSKNPDDFTADPVAEPHASAHGMFPADAIPSSLVPPSDTYSSGMSPTSSHSNPFTPADALQMMSLGHQKDVLEIVDADHDVSDMREDDNSEPIAVLDASAHGMSPADAIASSLVPPSDTYSSGTSPTSLHVTPSMLPDALQMMPTQRKDVPENSDADNDVSEMSDLDTSAHGMSPADAIASSLVPPSDTYSSGMSPTSSHNNSFTPADALQMMSFVHHKDIPENVDADNDVSRILADSFHANPTAELDASTHGLSPADANASSLVLPSDTYSSKMSRTSSHNNSFAPADALRMMHMQPKDVQENSNADDDDSFNLQSFRRTLCNCGGPPSGSGELTPTTTLFPTWSQSRTKI</sequence>
<feature type="compositionally biased region" description="Acidic residues" evidence="1">
    <location>
        <begin position="321"/>
        <end position="334"/>
    </location>
</feature>
<evidence type="ECO:0000313" key="2">
    <source>
        <dbReference type="EMBL" id="RPD52123.1"/>
    </source>
</evidence>
<dbReference type="AlphaFoldDB" id="A0A5C2RKQ6"/>
<reference evidence="2" key="1">
    <citation type="journal article" date="2018" name="Genome Biol. Evol.">
        <title>Genomics and development of Lentinus tigrinus, a white-rot wood-decaying mushroom with dimorphic fruiting bodies.</title>
        <authorList>
            <person name="Wu B."/>
            <person name="Xu Z."/>
            <person name="Knudson A."/>
            <person name="Carlson A."/>
            <person name="Chen N."/>
            <person name="Kovaka S."/>
            <person name="LaButti K."/>
            <person name="Lipzen A."/>
            <person name="Pennachio C."/>
            <person name="Riley R."/>
            <person name="Schakwitz W."/>
            <person name="Umezawa K."/>
            <person name="Ohm R.A."/>
            <person name="Grigoriev I.V."/>
            <person name="Nagy L.G."/>
            <person name="Gibbons J."/>
            <person name="Hibbett D."/>
        </authorList>
    </citation>
    <scope>NUCLEOTIDE SEQUENCE [LARGE SCALE GENOMIC DNA]</scope>
    <source>
        <strain evidence="2">ALCF2SS1-6</strain>
    </source>
</reference>
<keyword evidence="3" id="KW-1185">Reference proteome</keyword>
<name>A0A5C2RKQ6_9APHY</name>
<evidence type="ECO:0000256" key="1">
    <source>
        <dbReference type="SAM" id="MobiDB-lite"/>
    </source>
</evidence>
<proteinExistence type="predicted"/>
<dbReference type="EMBL" id="ML122425">
    <property type="protein sequence ID" value="RPD52123.1"/>
    <property type="molecule type" value="Genomic_DNA"/>
</dbReference>
<feature type="compositionally biased region" description="Polar residues" evidence="1">
    <location>
        <begin position="502"/>
        <end position="521"/>
    </location>
</feature>
<accession>A0A5C2RKQ6</accession>
<feature type="region of interest" description="Disordered" evidence="1">
    <location>
        <begin position="498"/>
        <end position="521"/>
    </location>
</feature>
<organism evidence="2 3">
    <name type="scientific">Lentinus tigrinus ALCF2SS1-6</name>
    <dbReference type="NCBI Taxonomy" id="1328759"/>
    <lineage>
        <taxon>Eukaryota</taxon>
        <taxon>Fungi</taxon>
        <taxon>Dikarya</taxon>
        <taxon>Basidiomycota</taxon>
        <taxon>Agaricomycotina</taxon>
        <taxon>Agaricomycetes</taxon>
        <taxon>Polyporales</taxon>
        <taxon>Polyporaceae</taxon>
        <taxon>Lentinus</taxon>
    </lineage>
</organism>
<protein>
    <submittedName>
        <fullName evidence="2">Uncharacterized protein</fullName>
    </submittedName>
</protein>
<feature type="region of interest" description="Disordered" evidence="1">
    <location>
        <begin position="315"/>
        <end position="371"/>
    </location>
</feature>
<evidence type="ECO:0000313" key="3">
    <source>
        <dbReference type="Proteomes" id="UP000313359"/>
    </source>
</evidence>
<gene>
    <name evidence="2" type="ORF">L227DRAFT_618073</name>
</gene>
<dbReference type="Proteomes" id="UP000313359">
    <property type="component" value="Unassembled WGS sequence"/>
</dbReference>
<feature type="compositionally biased region" description="Polar residues" evidence="1">
    <location>
        <begin position="357"/>
        <end position="371"/>
    </location>
</feature>
<dbReference type="STRING" id="1328759.A0A5C2RKQ6"/>